<feature type="domain" description="DNA helicase Holliday junction RuvA type" evidence="7">
    <location>
        <begin position="1"/>
        <end position="62"/>
    </location>
</feature>
<dbReference type="InterPro" id="IPR000085">
    <property type="entry name" value="RuvA"/>
</dbReference>
<dbReference type="GO" id="GO:0009379">
    <property type="term" value="C:Holliday junction helicase complex"/>
    <property type="evidence" value="ECO:0007669"/>
    <property type="project" value="InterPro"/>
</dbReference>
<comment type="domain">
    <text evidence="6">Has three domains with a flexible linker between the domains II and III and assumes an 'L' shape. Domain III is highly mobile and contacts RuvB.</text>
</comment>
<accession>A0A7X3LUK2</accession>
<dbReference type="InterPro" id="IPR013849">
    <property type="entry name" value="DNA_helicase_Holl-junc_RuvA_I"/>
</dbReference>
<comment type="caution">
    <text evidence="9">The sequence shown here is derived from an EMBL/GenBank/DDBJ whole genome shotgun (WGS) entry which is preliminary data.</text>
</comment>
<dbReference type="AlphaFoldDB" id="A0A7X3LUK2"/>
<name>A0A7X3LUK2_9HYPH</name>
<sequence>MIGKLKGTVDSYGEDHLILDVHGVGYQVYCPSRTLQTLPGTGEAAVLFIETMVREDLIRLYGFAAEAEREWFRLLMTVQGVGAKVALGVLGVLKASEIANAIALGDKTTISRAPGVGKRVAERIISELKEKTPSLAIAESGISVLAPDENASSAPDSVRDAVSALVNLGYSQIQATNAVAKALASAGNGAGAETLIRQGLKELST</sequence>
<comment type="caution">
    <text evidence="6">Lacks conserved residue(s) required for the propagation of feature annotation.</text>
</comment>
<keyword evidence="3 6" id="KW-0238">DNA-binding</keyword>
<keyword evidence="1 6" id="KW-0963">Cytoplasm</keyword>
<comment type="subcellular location">
    <subcellularLocation>
        <location evidence="6">Cytoplasm</location>
    </subcellularLocation>
</comment>
<dbReference type="GO" id="GO:0006281">
    <property type="term" value="P:DNA repair"/>
    <property type="evidence" value="ECO:0007669"/>
    <property type="project" value="UniProtKB-UniRule"/>
</dbReference>
<keyword evidence="2 6" id="KW-0227">DNA damage</keyword>
<evidence type="ECO:0000313" key="10">
    <source>
        <dbReference type="Proteomes" id="UP000433101"/>
    </source>
</evidence>
<dbReference type="NCBIfam" id="TIGR00084">
    <property type="entry name" value="ruvA"/>
    <property type="match status" value="1"/>
</dbReference>
<dbReference type="InterPro" id="IPR012340">
    <property type="entry name" value="NA-bd_OB-fold"/>
</dbReference>
<dbReference type="GO" id="GO:0006310">
    <property type="term" value="P:DNA recombination"/>
    <property type="evidence" value="ECO:0007669"/>
    <property type="project" value="UniProtKB-UniRule"/>
</dbReference>
<dbReference type="InterPro" id="IPR036267">
    <property type="entry name" value="RuvA_C_sf"/>
</dbReference>
<dbReference type="InterPro" id="IPR011114">
    <property type="entry name" value="RuvA_C"/>
</dbReference>
<feature type="domain" description="Holliday junction DNA helicase RuvA C-terminal" evidence="8">
    <location>
        <begin position="158"/>
        <end position="204"/>
    </location>
</feature>
<dbReference type="Gene3D" id="1.10.150.20">
    <property type="entry name" value="5' to 3' exonuclease, C-terminal subdomain"/>
    <property type="match status" value="1"/>
</dbReference>
<gene>
    <name evidence="6 9" type="primary">ruvA</name>
    <name evidence="9" type="ORF">GR183_10815</name>
</gene>
<dbReference type="RefSeq" id="WP_160775578.1">
    <property type="nucleotide sequence ID" value="NZ_WUMV01000003.1"/>
</dbReference>
<evidence type="ECO:0000256" key="2">
    <source>
        <dbReference type="ARBA" id="ARBA00022763"/>
    </source>
</evidence>
<dbReference type="Gene3D" id="1.10.8.10">
    <property type="entry name" value="DNA helicase RuvA subunit, C-terminal domain"/>
    <property type="match status" value="1"/>
</dbReference>
<dbReference type="GO" id="GO:0009378">
    <property type="term" value="F:four-way junction helicase activity"/>
    <property type="evidence" value="ECO:0007669"/>
    <property type="project" value="InterPro"/>
</dbReference>
<comment type="function">
    <text evidence="6">The RuvA-RuvB-RuvC complex processes Holliday junction (HJ) DNA during genetic recombination and DNA repair, while the RuvA-RuvB complex plays an important role in the rescue of blocked DNA replication forks via replication fork reversal (RFR). RuvA specifically binds to HJ cruciform DNA, conferring on it an open structure. The RuvB hexamer acts as an ATP-dependent pump, pulling dsDNA into and through the RuvAB complex. HJ branch migration allows RuvC to scan DNA until it finds its consensus sequence, where it cleaves and resolves the cruciform DNA.</text>
</comment>
<protein>
    <recommendedName>
        <fullName evidence="6">Holliday junction branch migration complex subunit RuvA</fullName>
    </recommendedName>
</protein>
<evidence type="ECO:0000313" key="9">
    <source>
        <dbReference type="EMBL" id="MXN65392.1"/>
    </source>
</evidence>
<dbReference type="Gene3D" id="2.40.50.140">
    <property type="entry name" value="Nucleic acid-binding proteins"/>
    <property type="match status" value="1"/>
</dbReference>
<keyword evidence="10" id="KW-1185">Reference proteome</keyword>
<comment type="subunit">
    <text evidence="6">Homotetramer. Forms an RuvA(8)-RuvB(12)-Holliday junction (HJ) complex. HJ DNA is sandwiched between 2 RuvA tetramers; dsDNA enters through RuvA and exits via RuvB. An RuvB hexamer assembles on each DNA strand where it exits the tetramer. Each RuvB hexamer is contacted by two RuvA subunits (via domain III) on 2 adjacent RuvB subunits; this complex drives branch migration. In the full resolvosome a probable DNA-RuvA(4)-RuvB(12)-RuvC(2) complex forms which resolves the HJ.</text>
</comment>
<feature type="region of interest" description="Domain I" evidence="6">
    <location>
        <begin position="1"/>
        <end position="64"/>
    </location>
</feature>
<evidence type="ECO:0000259" key="7">
    <source>
        <dbReference type="Pfam" id="PF01330"/>
    </source>
</evidence>
<dbReference type="HAMAP" id="MF_00031">
    <property type="entry name" value="DNA_HJ_migration_RuvA"/>
    <property type="match status" value="1"/>
</dbReference>
<dbReference type="Pfam" id="PF07499">
    <property type="entry name" value="RuvA_C"/>
    <property type="match status" value="1"/>
</dbReference>
<dbReference type="Pfam" id="PF01330">
    <property type="entry name" value="RuvA_N"/>
    <property type="match status" value="1"/>
</dbReference>
<dbReference type="CDD" id="cd14332">
    <property type="entry name" value="UBA_RuvA_C"/>
    <property type="match status" value="1"/>
</dbReference>
<dbReference type="GO" id="GO:0000400">
    <property type="term" value="F:four-way junction DNA binding"/>
    <property type="evidence" value="ECO:0007669"/>
    <property type="project" value="UniProtKB-UniRule"/>
</dbReference>
<dbReference type="Pfam" id="PF14520">
    <property type="entry name" value="HHH_5"/>
    <property type="match status" value="1"/>
</dbReference>
<comment type="similarity">
    <text evidence="6">Belongs to the RuvA family.</text>
</comment>
<evidence type="ECO:0000256" key="5">
    <source>
        <dbReference type="ARBA" id="ARBA00023204"/>
    </source>
</evidence>
<proteinExistence type="inferred from homology"/>
<reference evidence="9 10" key="1">
    <citation type="submission" date="2019-12" db="EMBL/GenBank/DDBJ databases">
        <authorList>
            <person name="Li M."/>
        </authorList>
    </citation>
    <scope>NUCLEOTIDE SEQUENCE [LARGE SCALE GENOMIC DNA]</scope>
    <source>
        <strain evidence="9 10">GBMRC 2046</strain>
    </source>
</reference>
<dbReference type="Proteomes" id="UP000433101">
    <property type="component" value="Unassembled WGS sequence"/>
</dbReference>
<organism evidence="9 10">
    <name type="scientific">Stappia sediminis</name>
    <dbReference type="NCBI Taxonomy" id="2692190"/>
    <lineage>
        <taxon>Bacteria</taxon>
        <taxon>Pseudomonadati</taxon>
        <taxon>Pseudomonadota</taxon>
        <taxon>Alphaproteobacteria</taxon>
        <taxon>Hyphomicrobiales</taxon>
        <taxon>Stappiaceae</taxon>
        <taxon>Stappia</taxon>
    </lineage>
</organism>
<dbReference type="GO" id="GO:0005737">
    <property type="term" value="C:cytoplasm"/>
    <property type="evidence" value="ECO:0007669"/>
    <property type="project" value="UniProtKB-SubCell"/>
</dbReference>
<evidence type="ECO:0000256" key="4">
    <source>
        <dbReference type="ARBA" id="ARBA00023172"/>
    </source>
</evidence>
<dbReference type="InterPro" id="IPR010994">
    <property type="entry name" value="RuvA_2-like"/>
</dbReference>
<evidence type="ECO:0000256" key="6">
    <source>
        <dbReference type="HAMAP-Rule" id="MF_00031"/>
    </source>
</evidence>
<keyword evidence="5 6" id="KW-0234">DNA repair</keyword>
<dbReference type="EMBL" id="WUMV01000003">
    <property type="protein sequence ID" value="MXN65392.1"/>
    <property type="molecule type" value="Genomic_DNA"/>
</dbReference>
<evidence type="ECO:0000256" key="1">
    <source>
        <dbReference type="ARBA" id="ARBA00022490"/>
    </source>
</evidence>
<keyword evidence="4 6" id="KW-0233">DNA recombination</keyword>
<dbReference type="SUPFAM" id="SSF50249">
    <property type="entry name" value="Nucleic acid-binding proteins"/>
    <property type="match status" value="1"/>
</dbReference>
<dbReference type="SUPFAM" id="SSF47781">
    <property type="entry name" value="RuvA domain 2-like"/>
    <property type="match status" value="1"/>
</dbReference>
<dbReference type="SUPFAM" id="SSF46929">
    <property type="entry name" value="DNA helicase RuvA subunit, C-terminal domain"/>
    <property type="match status" value="1"/>
</dbReference>
<evidence type="ECO:0000256" key="3">
    <source>
        <dbReference type="ARBA" id="ARBA00023125"/>
    </source>
</evidence>
<feature type="region of interest" description="Domain III" evidence="6">
    <location>
        <begin position="153"/>
        <end position="205"/>
    </location>
</feature>
<evidence type="ECO:0000259" key="8">
    <source>
        <dbReference type="Pfam" id="PF07499"/>
    </source>
</evidence>
<dbReference type="GO" id="GO:0005524">
    <property type="term" value="F:ATP binding"/>
    <property type="evidence" value="ECO:0007669"/>
    <property type="project" value="InterPro"/>
</dbReference>
<dbReference type="GO" id="GO:0048476">
    <property type="term" value="C:Holliday junction resolvase complex"/>
    <property type="evidence" value="ECO:0007669"/>
    <property type="project" value="UniProtKB-UniRule"/>
</dbReference>